<evidence type="ECO:0000256" key="1">
    <source>
        <dbReference type="ARBA" id="ARBA00010759"/>
    </source>
</evidence>
<keyword evidence="2" id="KW-0378">Hydrolase</keyword>
<dbReference type="EC" id="3.5.1.88" evidence="2"/>
<name>A0A645C3K4_9ZZZZ</name>
<dbReference type="PRINTS" id="PR01576">
    <property type="entry name" value="PDEFORMYLASE"/>
</dbReference>
<proteinExistence type="inferred from homology"/>
<dbReference type="CDD" id="cd00487">
    <property type="entry name" value="Pep_deformylase"/>
    <property type="match status" value="1"/>
</dbReference>
<dbReference type="Gene3D" id="3.90.45.10">
    <property type="entry name" value="Peptide deformylase"/>
    <property type="match status" value="1"/>
</dbReference>
<dbReference type="GO" id="GO:0042586">
    <property type="term" value="F:peptide deformylase activity"/>
    <property type="evidence" value="ECO:0007669"/>
    <property type="project" value="UniProtKB-EC"/>
</dbReference>
<dbReference type="PIRSF" id="PIRSF004749">
    <property type="entry name" value="Pep_def"/>
    <property type="match status" value="1"/>
</dbReference>
<evidence type="ECO:0000313" key="2">
    <source>
        <dbReference type="EMBL" id="MPM71948.1"/>
    </source>
</evidence>
<accession>A0A645C3K4</accession>
<dbReference type="NCBIfam" id="TIGR00079">
    <property type="entry name" value="pept_deformyl"/>
    <property type="match status" value="1"/>
</dbReference>
<sequence length="184" mass="21314">MGRILTYPNKILRQKTKVIELVDDKLIKEIEILKKELEGAENGAGLAAPQIGISKRFFGIKDENKKIRVIINPKIKLTSGEKTFPIMVDEKDNSEDFLEGCLSFPNFWGTVKRWLKIKVEWQELIDKKLVSKSEELEGFKAIVWQHESDHLDGVVFIDHIKEDKGKFYKSIDGKMKVWDIDKII</sequence>
<comment type="caution">
    <text evidence="2">The sequence shown here is derived from an EMBL/GenBank/DDBJ whole genome shotgun (WGS) entry which is preliminary data.</text>
</comment>
<dbReference type="InterPro" id="IPR036821">
    <property type="entry name" value="Peptide_deformylase_sf"/>
</dbReference>
<gene>
    <name evidence="2" type="primary">def_27</name>
    <name evidence="2" type="ORF">SDC9_118920</name>
</gene>
<dbReference type="PANTHER" id="PTHR10458">
    <property type="entry name" value="PEPTIDE DEFORMYLASE"/>
    <property type="match status" value="1"/>
</dbReference>
<organism evidence="2">
    <name type="scientific">bioreactor metagenome</name>
    <dbReference type="NCBI Taxonomy" id="1076179"/>
    <lineage>
        <taxon>unclassified sequences</taxon>
        <taxon>metagenomes</taxon>
        <taxon>ecological metagenomes</taxon>
    </lineage>
</organism>
<protein>
    <submittedName>
        <fullName evidence="2">Peptide deformylase</fullName>
        <ecNumber evidence="2">3.5.1.88</ecNumber>
    </submittedName>
</protein>
<dbReference type="EMBL" id="VSSQ01024433">
    <property type="protein sequence ID" value="MPM71948.1"/>
    <property type="molecule type" value="Genomic_DNA"/>
</dbReference>
<dbReference type="SUPFAM" id="SSF56420">
    <property type="entry name" value="Peptide deformylase"/>
    <property type="match status" value="1"/>
</dbReference>
<dbReference type="InterPro" id="IPR023635">
    <property type="entry name" value="Peptide_deformylase"/>
</dbReference>
<comment type="similarity">
    <text evidence="1">Belongs to the polypeptide deformylase family.</text>
</comment>
<dbReference type="HAMAP" id="MF_00163">
    <property type="entry name" value="Pep_deformylase"/>
    <property type="match status" value="1"/>
</dbReference>
<dbReference type="AlphaFoldDB" id="A0A645C3K4"/>
<dbReference type="PANTHER" id="PTHR10458:SF22">
    <property type="entry name" value="PEPTIDE DEFORMYLASE"/>
    <property type="match status" value="1"/>
</dbReference>
<reference evidence="2" key="1">
    <citation type="submission" date="2019-08" db="EMBL/GenBank/DDBJ databases">
        <authorList>
            <person name="Kucharzyk K."/>
            <person name="Murdoch R.W."/>
            <person name="Higgins S."/>
            <person name="Loffler F."/>
        </authorList>
    </citation>
    <scope>NUCLEOTIDE SEQUENCE</scope>
</reference>
<dbReference type="Pfam" id="PF01327">
    <property type="entry name" value="Pep_deformylase"/>
    <property type="match status" value="1"/>
</dbReference>